<evidence type="ECO:0000259" key="11">
    <source>
        <dbReference type="Pfam" id="PF08436"/>
    </source>
</evidence>
<dbReference type="InterPro" id="IPR003821">
    <property type="entry name" value="DXP_reductoisomerase"/>
</dbReference>
<dbReference type="Proteomes" id="UP000234145">
    <property type="component" value="Unassembled WGS sequence"/>
</dbReference>
<dbReference type="FunFam" id="3.40.50.720:FF:000045">
    <property type="entry name" value="1-deoxy-D-xylulose 5-phosphate reductoisomerase"/>
    <property type="match status" value="1"/>
</dbReference>
<feature type="binding site" evidence="9">
    <location>
        <position position="217"/>
    </location>
    <ligand>
        <name>1-deoxy-D-xylulose 5-phosphate</name>
        <dbReference type="ChEBI" id="CHEBI:57792"/>
    </ligand>
</feature>
<dbReference type="InterPro" id="IPR036291">
    <property type="entry name" value="NAD(P)-bd_dom_sf"/>
</dbReference>
<feature type="binding site" evidence="9">
    <location>
        <position position="13"/>
    </location>
    <ligand>
        <name>NADPH</name>
        <dbReference type="ChEBI" id="CHEBI:57783"/>
    </ligand>
</feature>
<comment type="caution">
    <text evidence="9">Lacks conserved residue(s) required for the propagation of feature annotation.</text>
</comment>
<evidence type="ECO:0000256" key="1">
    <source>
        <dbReference type="ARBA" id="ARBA00005094"/>
    </source>
</evidence>
<dbReference type="InterPro" id="IPR013512">
    <property type="entry name" value="DXP_reductoisomerase_N"/>
</dbReference>
<dbReference type="GO" id="GO:0030604">
    <property type="term" value="F:1-deoxy-D-xylulose-5-phosphate reductoisomerase activity"/>
    <property type="evidence" value="ECO:0007669"/>
    <property type="project" value="UniProtKB-UniRule"/>
</dbReference>
<feature type="binding site" evidence="9">
    <location>
        <position position="211"/>
    </location>
    <ligand>
        <name>1-deoxy-D-xylulose 5-phosphate</name>
        <dbReference type="ChEBI" id="CHEBI:57792"/>
    </ligand>
</feature>
<dbReference type="NCBIfam" id="TIGR00243">
    <property type="entry name" value="Dxr"/>
    <property type="match status" value="1"/>
</dbReference>
<evidence type="ECO:0000313" key="13">
    <source>
        <dbReference type="EMBL" id="PIZ15840.1"/>
    </source>
</evidence>
<keyword evidence="3 9" id="KW-0479">Metal-binding</keyword>
<feature type="binding site" evidence="9">
    <location>
        <position position="220"/>
    </location>
    <ligand>
        <name>Mn(2+)</name>
        <dbReference type="ChEBI" id="CHEBI:29035"/>
    </ligand>
</feature>
<keyword evidence="5 9" id="KW-0560">Oxidoreductase</keyword>
<evidence type="ECO:0000256" key="7">
    <source>
        <dbReference type="ARBA" id="ARBA00023229"/>
    </source>
</evidence>
<dbReference type="PANTHER" id="PTHR30525">
    <property type="entry name" value="1-DEOXY-D-XYLULOSE 5-PHOSPHATE REDUCTOISOMERASE"/>
    <property type="match status" value="1"/>
</dbReference>
<evidence type="ECO:0000256" key="6">
    <source>
        <dbReference type="ARBA" id="ARBA00023211"/>
    </source>
</evidence>
<protein>
    <recommendedName>
        <fullName evidence="9">1-deoxy-D-xylulose 5-phosphate reductoisomerase</fullName>
        <shortName evidence="9">DXP reductoisomerase</shortName>
        <ecNumber evidence="9">1.1.1.267</ecNumber>
    </recommendedName>
    <alternativeName>
        <fullName evidence="9">1-deoxyxylulose-5-phosphate reductoisomerase</fullName>
    </alternativeName>
    <alternativeName>
        <fullName evidence="9">2-C-methyl-D-erythritol 4-phosphate synthase</fullName>
    </alternativeName>
</protein>
<gene>
    <name evidence="9" type="primary">dxr</name>
    <name evidence="13" type="ORF">COY51_04170</name>
</gene>
<keyword evidence="9" id="KW-0460">Magnesium</keyword>
<keyword evidence="6 9" id="KW-0464">Manganese</keyword>
<feature type="domain" description="DXP reductoisomerase C-terminal" evidence="12">
    <location>
        <begin position="260"/>
        <end position="375"/>
    </location>
</feature>
<comment type="pathway">
    <text evidence="1 9">Isoprenoid biosynthesis; isopentenyl diphosphate biosynthesis via DXP pathway; isopentenyl diphosphate from 1-deoxy-D-xylulose 5-phosphate: step 1/6.</text>
</comment>
<feature type="binding site" evidence="9">
    <location>
        <position position="216"/>
    </location>
    <ligand>
        <name>1-deoxy-D-xylulose 5-phosphate</name>
        <dbReference type="ChEBI" id="CHEBI:57792"/>
    </ligand>
</feature>
<dbReference type="Pfam" id="PF02670">
    <property type="entry name" value="DXP_reductoisom"/>
    <property type="match status" value="1"/>
</dbReference>
<feature type="binding site" evidence="9">
    <location>
        <position position="39"/>
    </location>
    <ligand>
        <name>NADPH</name>
        <dbReference type="ChEBI" id="CHEBI:57783"/>
    </ligand>
</feature>
<evidence type="ECO:0000256" key="5">
    <source>
        <dbReference type="ARBA" id="ARBA00023002"/>
    </source>
</evidence>
<dbReference type="GO" id="GO:0016853">
    <property type="term" value="F:isomerase activity"/>
    <property type="evidence" value="ECO:0007669"/>
    <property type="project" value="UniProtKB-KW"/>
</dbReference>
<evidence type="ECO:0000256" key="9">
    <source>
        <dbReference type="HAMAP-Rule" id="MF_00183"/>
    </source>
</evidence>
<dbReference type="Pfam" id="PF08436">
    <property type="entry name" value="DXP_redisom_C"/>
    <property type="match status" value="1"/>
</dbReference>
<dbReference type="GO" id="GO:0030145">
    <property type="term" value="F:manganese ion binding"/>
    <property type="evidence" value="ECO:0007669"/>
    <property type="project" value="TreeGrafter"/>
</dbReference>
<evidence type="ECO:0000313" key="14">
    <source>
        <dbReference type="Proteomes" id="UP000234145"/>
    </source>
</evidence>
<feature type="binding site" evidence="9">
    <location>
        <position position="175"/>
    </location>
    <ligand>
        <name>1-deoxy-D-xylulose 5-phosphate</name>
        <dbReference type="ChEBI" id="CHEBI:57792"/>
    </ligand>
</feature>
<dbReference type="AlphaFoldDB" id="A0A2H9PC93"/>
<comment type="caution">
    <text evidence="13">The sequence shown here is derived from an EMBL/GenBank/DDBJ whole genome shotgun (WGS) entry which is preliminary data.</text>
</comment>
<feature type="binding site" evidence="9">
    <location>
        <position position="11"/>
    </location>
    <ligand>
        <name>NADPH</name>
        <dbReference type="ChEBI" id="CHEBI:57783"/>
    </ligand>
</feature>
<dbReference type="EMBL" id="PFMS01000069">
    <property type="protein sequence ID" value="PIZ15840.1"/>
    <property type="molecule type" value="Genomic_DNA"/>
</dbReference>
<comment type="function">
    <text evidence="9">Catalyzes the NADPH-dependent rearrangement and reduction of 1-deoxy-D-xylulose-5-phosphate (DXP) to 2-C-methyl-D-erythritol 4-phosphate (MEP).</text>
</comment>
<evidence type="ECO:0000256" key="2">
    <source>
        <dbReference type="ARBA" id="ARBA00006825"/>
    </source>
</evidence>
<evidence type="ECO:0000256" key="4">
    <source>
        <dbReference type="ARBA" id="ARBA00022857"/>
    </source>
</evidence>
<feature type="binding site" evidence="9">
    <location>
        <position position="124"/>
    </location>
    <ligand>
        <name>1-deoxy-D-xylulose 5-phosphate</name>
        <dbReference type="ChEBI" id="CHEBI:57792"/>
    </ligand>
</feature>
<feature type="binding site" evidence="9">
    <location>
        <position position="123"/>
    </location>
    <ligand>
        <name>NADPH</name>
        <dbReference type="ChEBI" id="CHEBI:57783"/>
    </ligand>
</feature>
<feature type="domain" description="1-deoxy-D-xylulose 5-phosphate reductoisomerase C-terminal" evidence="11">
    <location>
        <begin position="145"/>
        <end position="228"/>
    </location>
</feature>
<sequence>MKKIISILGSTGSVGINTLDVISKFPEDFAIYGLSCRENIGLLIRQIEKFNPHSVAILNEEKAIEVKKLLKGKKVEIYSGMSGLIKIAEAKEVNMVVGALTGKNSLFPLLRAIGKGKDIAVANKEVIVGFGKILVNEAKKKKVRILPVDSEISAIFQCLEGRNIDEVKEVILTASGGPFYRLSRMALEKVTRQEAIKHPIWKMGKKISVDSATLMNKGLEIIEASNFFGIPLSKIRVLIHPQTIIHSVVSFIDGISLAQLAIPDMRIPIQYALFYPKRIGTFLPSADLAKAGNLEFIHPDTKSFPCLQYAREAVVIGKGMPAVLSAADEVGVNAFLEGKIGFMDIPRVIKRVMDKYKRKCQTLKELLEADEWARDETEKIICSGRVNSA</sequence>
<name>A0A2H9PC93_9BACT</name>
<evidence type="ECO:0000256" key="3">
    <source>
        <dbReference type="ARBA" id="ARBA00022723"/>
    </source>
</evidence>
<accession>A0A2H9PC93</accession>
<evidence type="ECO:0000259" key="10">
    <source>
        <dbReference type="Pfam" id="PF02670"/>
    </source>
</evidence>
<feature type="binding site" evidence="9">
    <location>
        <position position="12"/>
    </location>
    <ligand>
        <name>NADPH</name>
        <dbReference type="ChEBI" id="CHEBI:57783"/>
    </ligand>
</feature>
<feature type="binding site" evidence="9">
    <location>
        <position position="149"/>
    </location>
    <ligand>
        <name>Mn(2+)</name>
        <dbReference type="ChEBI" id="CHEBI:29035"/>
    </ligand>
</feature>
<feature type="binding site" evidence="9">
    <location>
        <position position="150"/>
    </location>
    <ligand>
        <name>1-deoxy-D-xylulose 5-phosphate</name>
        <dbReference type="ChEBI" id="CHEBI:57792"/>
    </ligand>
</feature>
<feature type="domain" description="1-deoxy-D-xylulose 5-phosphate reductoisomerase N-terminal" evidence="10">
    <location>
        <begin position="5"/>
        <end position="129"/>
    </location>
</feature>
<dbReference type="GO" id="GO:0051484">
    <property type="term" value="P:isopentenyl diphosphate biosynthetic process, methylerythritol 4-phosphate pathway involved in terpenoid biosynthetic process"/>
    <property type="evidence" value="ECO:0007669"/>
    <property type="project" value="UniProtKB-ARBA"/>
</dbReference>
<dbReference type="Gene3D" id="1.10.1740.10">
    <property type="match status" value="1"/>
</dbReference>
<dbReference type="InterPro" id="IPR036169">
    <property type="entry name" value="DXPR_C_sf"/>
</dbReference>
<keyword evidence="13" id="KW-0413">Isomerase</keyword>
<dbReference type="EC" id="1.1.1.267" evidence="9"/>
<dbReference type="PIRSF" id="PIRSF006205">
    <property type="entry name" value="Dxp_reductismrs"/>
    <property type="match status" value="1"/>
</dbReference>
<evidence type="ECO:0000259" key="12">
    <source>
        <dbReference type="Pfam" id="PF13288"/>
    </source>
</evidence>
<dbReference type="InterPro" id="IPR026877">
    <property type="entry name" value="DXPR_C"/>
</dbReference>
<feature type="binding site" evidence="9">
    <location>
        <position position="151"/>
    </location>
    <ligand>
        <name>Mn(2+)</name>
        <dbReference type="ChEBI" id="CHEBI:29035"/>
    </ligand>
</feature>
<comment type="cofactor">
    <cofactor evidence="9">
        <name>Mg(2+)</name>
        <dbReference type="ChEBI" id="CHEBI:18420"/>
    </cofactor>
    <cofactor evidence="9">
        <name>Mn(2+)</name>
        <dbReference type="ChEBI" id="CHEBI:29035"/>
    </cofactor>
</comment>
<dbReference type="SUPFAM" id="SSF69055">
    <property type="entry name" value="1-deoxy-D-xylulose-5-phosphate reductoisomerase, C-terminal domain"/>
    <property type="match status" value="1"/>
</dbReference>
<evidence type="ECO:0000256" key="8">
    <source>
        <dbReference type="ARBA" id="ARBA00048543"/>
    </source>
</evidence>
<keyword evidence="4 9" id="KW-0521">NADP</keyword>
<comment type="catalytic activity">
    <reaction evidence="8">
        <text>2-C-methyl-D-erythritol 4-phosphate + NADP(+) = 1-deoxy-D-xylulose 5-phosphate + NADPH + H(+)</text>
        <dbReference type="Rhea" id="RHEA:13717"/>
        <dbReference type="ChEBI" id="CHEBI:15378"/>
        <dbReference type="ChEBI" id="CHEBI:57783"/>
        <dbReference type="ChEBI" id="CHEBI:57792"/>
        <dbReference type="ChEBI" id="CHEBI:58262"/>
        <dbReference type="ChEBI" id="CHEBI:58349"/>
        <dbReference type="EC" id="1.1.1.267"/>
    </reaction>
    <physiologicalReaction direction="right-to-left" evidence="8">
        <dbReference type="Rhea" id="RHEA:13719"/>
    </physiologicalReaction>
</comment>
<feature type="binding site" evidence="9">
    <location>
        <position position="14"/>
    </location>
    <ligand>
        <name>NADPH</name>
        <dbReference type="ChEBI" id="CHEBI:57783"/>
    </ligand>
</feature>
<dbReference type="SUPFAM" id="SSF51735">
    <property type="entry name" value="NAD(P)-binding Rossmann-fold domains"/>
    <property type="match status" value="1"/>
</dbReference>
<feature type="binding site" evidence="9">
    <location>
        <position position="125"/>
    </location>
    <ligand>
        <name>NADPH</name>
        <dbReference type="ChEBI" id="CHEBI:57783"/>
    </ligand>
</feature>
<dbReference type="Gene3D" id="3.40.50.720">
    <property type="entry name" value="NAD(P)-binding Rossmann-like Domain"/>
    <property type="match status" value="1"/>
</dbReference>
<dbReference type="SUPFAM" id="SSF55347">
    <property type="entry name" value="Glyceraldehyde-3-phosphate dehydrogenase-like, C-terminal domain"/>
    <property type="match status" value="1"/>
</dbReference>
<keyword evidence="7 9" id="KW-0414">Isoprene biosynthesis</keyword>
<feature type="binding site" evidence="9">
    <location>
        <position position="151"/>
    </location>
    <ligand>
        <name>1-deoxy-D-xylulose 5-phosphate</name>
        <dbReference type="ChEBI" id="CHEBI:57792"/>
    </ligand>
</feature>
<feature type="binding site" evidence="9">
    <location>
        <position position="204"/>
    </location>
    <ligand>
        <name>NADPH</name>
        <dbReference type="ChEBI" id="CHEBI:57783"/>
    </ligand>
</feature>
<feature type="binding site" evidence="9">
    <location>
        <position position="220"/>
    </location>
    <ligand>
        <name>1-deoxy-D-xylulose 5-phosphate</name>
        <dbReference type="ChEBI" id="CHEBI:57792"/>
    </ligand>
</feature>
<dbReference type="Pfam" id="PF13288">
    <property type="entry name" value="DXPR_C"/>
    <property type="match status" value="1"/>
</dbReference>
<dbReference type="UniPathway" id="UPA00056">
    <property type="reaction ID" value="UER00092"/>
</dbReference>
<reference evidence="14" key="1">
    <citation type="submission" date="2017-09" db="EMBL/GenBank/DDBJ databases">
        <title>Depth-based differentiation of microbial function through sediment-hosted aquifers and enrichment of novel symbionts in the deep terrestrial subsurface.</title>
        <authorList>
            <person name="Probst A.J."/>
            <person name="Ladd B."/>
            <person name="Jarett J.K."/>
            <person name="Geller-Mcgrath D.E."/>
            <person name="Sieber C.M.K."/>
            <person name="Emerson J.B."/>
            <person name="Anantharaman K."/>
            <person name="Thomas B.C."/>
            <person name="Malmstrom R."/>
            <person name="Stieglmeier M."/>
            <person name="Klingl A."/>
            <person name="Woyke T."/>
            <person name="Ryan C.M."/>
            <person name="Banfield J.F."/>
        </authorList>
    </citation>
    <scope>NUCLEOTIDE SEQUENCE [LARGE SCALE GENOMIC DNA]</scope>
</reference>
<comment type="similarity">
    <text evidence="2 9">Belongs to the DXR family.</text>
</comment>
<dbReference type="GO" id="GO:0070402">
    <property type="term" value="F:NADPH binding"/>
    <property type="evidence" value="ECO:0007669"/>
    <property type="project" value="InterPro"/>
</dbReference>
<organism evidence="13 14">
    <name type="scientific">Candidatus Desantisbacteria bacterium CG_4_10_14_0_8_um_filter_39_17</name>
    <dbReference type="NCBI Taxonomy" id="1974542"/>
    <lineage>
        <taxon>Bacteria</taxon>
        <taxon>Candidatus Desantisiibacteriota</taxon>
    </lineage>
</organism>
<dbReference type="HAMAP" id="MF_00183">
    <property type="entry name" value="DXP_reductoisom"/>
    <property type="match status" value="1"/>
</dbReference>
<feature type="binding site" evidence="9">
    <location>
        <position position="198"/>
    </location>
    <ligand>
        <name>1-deoxy-D-xylulose 5-phosphate</name>
        <dbReference type="ChEBI" id="CHEBI:57792"/>
    </ligand>
</feature>
<proteinExistence type="inferred from homology"/>
<dbReference type="InterPro" id="IPR013644">
    <property type="entry name" value="DXP_reductoisomerase_C"/>
</dbReference>
<dbReference type="PANTHER" id="PTHR30525:SF0">
    <property type="entry name" value="1-DEOXY-D-XYLULOSE 5-PHOSPHATE REDUCTOISOMERASE, CHLOROPLASTIC"/>
    <property type="match status" value="1"/>
</dbReference>